<evidence type="ECO:0000313" key="6">
    <source>
        <dbReference type="Proteomes" id="UP000050465"/>
    </source>
</evidence>
<accession>A0A0P8A2Q3</accession>
<dbReference type="Proteomes" id="UP000050465">
    <property type="component" value="Unassembled WGS sequence"/>
</dbReference>
<sequence length="669" mass="69692">MTAPQHTAQQKADQQKADKTDRRSSIRSSNSHKAPQSHKAQSHKAQSHKAQSHKTQRCWFVALGLVGGFGFVASQVSFARAEGDFLIDDYAASSDAATLGGGYSVADTTFSLPAPALQATPNIQPLPEAFIDAPPAPSVAAEAFSLRATSSYTPSAPPTPAPAVVAPTVAATPAPSITIEIQPAQTAPTSSSSENSPTESPAVNPRVRPHVTQVAPPTFASVRKPLAAKVHRRKNPLTGLIEAGALAVPLSAYVSNQRGFQSDLQGNLQNAEALGAVEVSNRTVRLVAMNEEAVPEIYPAAEAAPPTVEFEPAQQQATPIEPTELVPAALPAGTNVPEEYNSIFVDPTDYNVGATESPNAAPEVVISEQSTGCEFTVGSGQAVPNGACATGLSPAPQVTPQSGYAQTPSNSLNESGYSENASVASAPAVNVGPVSFSASGIRFSSGTTVAGREYLNRSVRPLVNLQAAQQFIFPLAIPSPITSLFGFRVHPISGDYRFHSGTDIGAEHGTPVLAAQSGTVVSADYAGGYGLMVVLNHKVEGTELESRYAHLSDILVEPGTKVRKGDVIGLVGSTGNSTGPHLHFEMLQNTADGWVLINPDSLVQNSLANLVRALNNPMQAMNFSLSDLTLNLNNLKKTPVPGRSGSSVTLPLLPGQNGVSFRPAQPNAS</sequence>
<keyword evidence="3" id="KW-0812">Transmembrane</keyword>
<dbReference type="EMBL" id="LJZR01000002">
    <property type="protein sequence ID" value="KPQ37255.1"/>
    <property type="molecule type" value="Genomic_DNA"/>
</dbReference>
<gene>
    <name evidence="5" type="ORF">HLUCCA11_02145</name>
</gene>
<feature type="region of interest" description="Disordered" evidence="2">
    <location>
        <begin position="397"/>
        <end position="418"/>
    </location>
</feature>
<feature type="region of interest" description="Disordered" evidence="2">
    <location>
        <begin position="183"/>
        <end position="205"/>
    </location>
</feature>
<evidence type="ECO:0000256" key="3">
    <source>
        <dbReference type="SAM" id="Phobius"/>
    </source>
</evidence>
<evidence type="ECO:0000259" key="4">
    <source>
        <dbReference type="Pfam" id="PF01551"/>
    </source>
</evidence>
<dbReference type="PATRIC" id="fig|1666911.3.peg.1659"/>
<organism evidence="5 6">
    <name type="scientific">Phormidesmis priestleyi Ana</name>
    <dbReference type="NCBI Taxonomy" id="1666911"/>
    <lineage>
        <taxon>Bacteria</taxon>
        <taxon>Bacillati</taxon>
        <taxon>Cyanobacteriota</taxon>
        <taxon>Cyanophyceae</taxon>
        <taxon>Leptolyngbyales</taxon>
        <taxon>Leptolyngbyaceae</taxon>
        <taxon>Phormidesmis</taxon>
    </lineage>
</organism>
<feature type="compositionally biased region" description="Basic residues" evidence="2">
    <location>
        <begin position="40"/>
        <end position="51"/>
    </location>
</feature>
<dbReference type="InterPro" id="IPR050570">
    <property type="entry name" value="Cell_wall_metabolism_enzyme"/>
</dbReference>
<dbReference type="AlphaFoldDB" id="A0A0P8A2Q3"/>
<feature type="transmembrane region" description="Helical" evidence="3">
    <location>
        <begin position="58"/>
        <end position="78"/>
    </location>
</feature>
<dbReference type="PANTHER" id="PTHR21666:SF289">
    <property type="entry name" value="L-ALA--D-GLU ENDOPEPTIDASE"/>
    <property type="match status" value="1"/>
</dbReference>
<feature type="region of interest" description="Disordered" evidence="2">
    <location>
        <begin position="640"/>
        <end position="669"/>
    </location>
</feature>
<comment type="caution">
    <text evidence="5">The sequence shown here is derived from an EMBL/GenBank/DDBJ whole genome shotgun (WGS) entry which is preliminary data.</text>
</comment>
<keyword evidence="3" id="KW-0472">Membrane</keyword>
<protein>
    <submittedName>
        <fullName evidence="5">Putative metalloendopeptidase</fullName>
    </submittedName>
</protein>
<feature type="compositionally biased region" description="Low complexity" evidence="2">
    <location>
        <begin position="186"/>
        <end position="202"/>
    </location>
</feature>
<dbReference type="InterPro" id="IPR016047">
    <property type="entry name" value="M23ase_b-sheet_dom"/>
</dbReference>
<feature type="domain" description="M23ase beta-sheet core" evidence="4">
    <location>
        <begin position="497"/>
        <end position="590"/>
    </location>
</feature>
<proteinExistence type="predicted"/>
<dbReference type="SUPFAM" id="SSF51261">
    <property type="entry name" value="Duplicated hybrid motif"/>
    <property type="match status" value="1"/>
</dbReference>
<keyword evidence="3" id="KW-1133">Transmembrane helix</keyword>
<dbReference type="STRING" id="1666911.HLUCCA11_02145"/>
<dbReference type="InterPro" id="IPR011055">
    <property type="entry name" value="Dup_hybrid_motif"/>
</dbReference>
<dbReference type="GO" id="GO:0004222">
    <property type="term" value="F:metalloendopeptidase activity"/>
    <property type="evidence" value="ECO:0007669"/>
    <property type="project" value="TreeGrafter"/>
</dbReference>
<dbReference type="PANTHER" id="PTHR21666">
    <property type="entry name" value="PEPTIDASE-RELATED"/>
    <property type="match status" value="1"/>
</dbReference>
<dbReference type="Gene3D" id="2.70.70.10">
    <property type="entry name" value="Glucose Permease (Domain IIA)"/>
    <property type="match status" value="1"/>
</dbReference>
<feature type="compositionally biased region" description="Basic and acidic residues" evidence="2">
    <location>
        <begin position="13"/>
        <end position="24"/>
    </location>
</feature>
<evidence type="ECO:0000313" key="5">
    <source>
        <dbReference type="EMBL" id="KPQ37255.1"/>
    </source>
</evidence>
<dbReference type="CDD" id="cd12797">
    <property type="entry name" value="M23_peptidase"/>
    <property type="match status" value="1"/>
</dbReference>
<evidence type="ECO:0000256" key="2">
    <source>
        <dbReference type="SAM" id="MobiDB-lite"/>
    </source>
</evidence>
<keyword evidence="1" id="KW-0732">Signal</keyword>
<evidence type="ECO:0000256" key="1">
    <source>
        <dbReference type="ARBA" id="ARBA00022729"/>
    </source>
</evidence>
<feature type="region of interest" description="Disordered" evidence="2">
    <location>
        <begin position="1"/>
        <end position="51"/>
    </location>
</feature>
<reference evidence="5 6" key="1">
    <citation type="submission" date="2015-09" db="EMBL/GenBank/DDBJ databases">
        <title>Identification and resolution of microdiversity through metagenomic sequencing of parallel consortia.</title>
        <authorList>
            <person name="Nelson W.C."/>
            <person name="Romine M.F."/>
            <person name="Lindemann S.R."/>
        </authorList>
    </citation>
    <scope>NUCLEOTIDE SEQUENCE [LARGE SCALE GENOMIC DNA]</scope>
    <source>
        <strain evidence="5">Ana</strain>
    </source>
</reference>
<dbReference type="Pfam" id="PF01551">
    <property type="entry name" value="Peptidase_M23"/>
    <property type="match status" value="1"/>
</dbReference>
<feature type="compositionally biased region" description="Polar residues" evidence="2">
    <location>
        <begin position="397"/>
        <end position="417"/>
    </location>
</feature>
<name>A0A0P8A2Q3_9CYAN</name>